<gene>
    <name evidence="1" type="ORF">H8B15_08655</name>
</gene>
<dbReference type="Proteomes" id="UP000622017">
    <property type="component" value="Unassembled WGS sequence"/>
</dbReference>
<organism evidence="1 2">
    <name type="scientific">Hymenobacter citatus</name>
    <dbReference type="NCBI Taxonomy" id="2763506"/>
    <lineage>
        <taxon>Bacteria</taxon>
        <taxon>Pseudomonadati</taxon>
        <taxon>Bacteroidota</taxon>
        <taxon>Cytophagia</taxon>
        <taxon>Cytophagales</taxon>
        <taxon>Hymenobacteraceae</taxon>
        <taxon>Hymenobacter</taxon>
    </lineage>
</organism>
<reference evidence="1 2" key="1">
    <citation type="submission" date="2020-08" db="EMBL/GenBank/DDBJ databases">
        <title>Hymenobacter sp.</title>
        <authorList>
            <person name="Kim M.K."/>
        </authorList>
    </citation>
    <scope>NUCLEOTIDE SEQUENCE [LARGE SCALE GENOMIC DNA]</scope>
    <source>
        <strain evidence="1 2">BT507</strain>
    </source>
</reference>
<evidence type="ECO:0008006" key="3">
    <source>
        <dbReference type="Google" id="ProtNLM"/>
    </source>
</evidence>
<comment type="caution">
    <text evidence="1">The sequence shown here is derived from an EMBL/GenBank/DDBJ whole genome shotgun (WGS) entry which is preliminary data.</text>
</comment>
<evidence type="ECO:0000313" key="1">
    <source>
        <dbReference type="EMBL" id="MBC6610991.1"/>
    </source>
</evidence>
<protein>
    <recommendedName>
        <fullName evidence="3">STAS/SEC14 domain-containing protein</fullName>
    </recommendedName>
</protein>
<dbReference type="RefSeq" id="WP_187319280.1">
    <property type="nucleotide sequence ID" value="NZ_JACSCY010000005.1"/>
</dbReference>
<keyword evidence="2" id="KW-1185">Reference proteome</keyword>
<evidence type="ECO:0000313" key="2">
    <source>
        <dbReference type="Proteomes" id="UP000622017"/>
    </source>
</evidence>
<dbReference type="EMBL" id="JACSCY010000005">
    <property type="protein sequence ID" value="MBC6610991.1"/>
    <property type="molecule type" value="Genomic_DNA"/>
</dbReference>
<name>A0ABR7MIV7_9BACT</name>
<sequence length="138" mass="15722">MAGPPVLYFENAAGRLFADPLGFLRAMWSSQPRGPEDARGLFTHMTEALQHYGWSRILINQVGMRRFTPQEQEWVANEWLPHAVREGGYRHGAVLVSPDVMTRLATAFITTKIQGLPLVYHSFDEEEVAVSWLLRQVQ</sequence>
<proteinExistence type="predicted"/>
<accession>A0ABR7MIV7</accession>